<protein>
    <submittedName>
        <fullName evidence="7">Guanylate kinase</fullName>
    </submittedName>
</protein>
<comment type="catalytic activity">
    <reaction evidence="5">
        <text>GMP + ATP = GDP + ADP</text>
        <dbReference type="Rhea" id="RHEA:20780"/>
        <dbReference type="ChEBI" id="CHEBI:30616"/>
        <dbReference type="ChEBI" id="CHEBI:58115"/>
        <dbReference type="ChEBI" id="CHEBI:58189"/>
        <dbReference type="ChEBI" id="CHEBI:456216"/>
        <dbReference type="EC" id="2.7.4.8"/>
    </reaction>
</comment>
<keyword evidence="3" id="KW-0808">Transferase</keyword>
<dbReference type="InterPro" id="IPR008145">
    <property type="entry name" value="GK/Ca_channel_bsu"/>
</dbReference>
<dbReference type="KEGG" id="lbe:MOO44_05105"/>
<organism evidence="7 8">
    <name type="scientific">Nicoliella spurrieriana</name>
    <dbReference type="NCBI Taxonomy" id="2925830"/>
    <lineage>
        <taxon>Bacteria</taxon>
        <taxon>Bacillati</taxon>
        <taxon>Bacillota</taxon>
        <taxon>Bacilli</taxon>
        <taxon>Lactobacillales</taxon>
        <taxon>Lactobacillaceae</taxon>
        <taxon>Nicoliella</taxon>
    </lineage>
</organism>
<name>A0A976RR80_9LACO</name>
<dbReference type="PANTHER" id="PTHR23117">
    <property type="entry name" value="GUANYLATE KINASE-RELATED"/>
    <property type="match status" value="1"/>
</dbReference>
<reference evidence="7" key="1">
    <citation type="journal article" date="2022" name="Int. J. Syst. Evol. Microbiol.">
        <title>Apilactobacillus apisilvae sp. nov., Nicolia spurrieriana gen. nov. sp. nov., Bombilactobacillus folatiphilus sp. nov. and Bombilactobacillus thymidiniphilus sp. nov., four new lactic acid bacterial isolates from stingless bees Tetragonula carbonaria and Austroplebeia australis.</title>
        <authorList>
            <person name="Oliphant S.A."/>
            <person name="Watson-Haigh N.S."/>
            <person name="Sumby K.M."/>
            <person name="Gardner J."/>
            <person name="Groom S."/>
            <person name="Jiranek V."/>
        </authorList>
    </citation>
    <scope>NUCLEOTIDE SEQUENCE</scope>
    <source>
        <strain evidence="7">SGEP1_A5</strain>
    </source>
</reference>
<keyword evidence="8" id="KW-1185">Reference proteome</keyword>
<evidence type="ECO:0000256" key="5">
    <source>
        <dbReference type="ARBA" id="ARBA00048594"/>
    </source>
</evidence>
<dbReference type="InterPro" id="IPR008144">
    <property type="entry name" value="Guanylate_kin-like_dom"/>
</dbReference>
<gene>
    <name evidence="7" type="ORF">MOO44_05105</name>
</gene>
<evidence type="ECO:0000256" key="4">
    <source>
        <dbReference type="ARBA" id="ARBA00022777"/>
    </source>
</evidence>
<proteinExistence type="inferred from homology"/>
<evidence type="ECO:0000256" key="1">
    <source>
        <dbReference type="ARBA" id="ARBA00003531"/>
    </source>
</evidence>
<feature type="domain" description="Guanylate kinase-like" evidence="6">
    <location>
        <begin position="3"/>
        <end position="185"/>
    </location>
</feature>
<dbReference type="PANTHER" id="PTHR23117:SF13">
    <property type="entry name" value="GUANYLATE KINASE"/>
    <property type="match status" value="1"/>
</dbReference>
<evidence type="ECO:0000256" key="3">
    <source>
        <dbReference type="ARBA" id="ARBA00022679"/>
    </source>
</evidence>
<dbReference type="RefSeq" id="WP_260116113.1">
    <property type="nucleotide sequence ID" value="NZ_CP093361.1"/>
</dbReference>
<dbReference type="Gene3D" id="3.40.50.300">
    <property type="entry name" value="P-loop containing nucleotide triphosphate hydrolases"/>
    <property type="match status" value="2"/>
</dbReference>
<dbReference type="Pfam" id="PF00625">
    <property type="entry name" value="Guanylate_kin"/>
    <property type="match status" value="1"/>
</dbReference>
<dbReference type="CDD" id="cd00071">
    <property type="entry name" value="GMPK"/>
    <property type="match status" value="1"/>
</dbReference>
<accession>A0A976RR80</accession>
<dbReference type="InterPro" id="IPR027417">
    <property type="entry name" value="P-loop_NTPase"/>
</dbReference>
<sequence>MKKMVLVITGAAGSGKTTICKYICAKYHLPKVVTHTTRAPRQGEHDGIDYYFESDASFAQKHFLESVHYSGAQYGSSIEGLEAAWQTAPLACIVLDTKGALAYQRALSDQVLTIYLTVDVGKDSAAALRKRMEARGDDPEKIAKRMQSAENKRDQQIPQELMGHATIIKNNDLPTAHRDVDAFMATVIAKLKS</sequence>
<comment type="similarity">
    <text evidence="2">Belongs to the guanylate kinase family.</text>
</comment>
<dbReference type="GO" id="GO:0005829">
    <property type="term" value="C:cytosol"/>
    <property type="evidence" value="ECO:0007669"/>
    <property type="project" value="TreeGrafter"/>
</dbReference>
<dbReference type="Gene3D" id="3.30.63.10">
    <property type="entry name" value="Guanylate Kinase phosphate binding domain"/>
    <property type="match status" value="1"/>
</dbReference>
<evidence type="ECO:0000313" key="7">
    <source>
        <dbReference type="EMBL" id="UQS86304.1"/>
    </source>
</evidence>
<dbReference type="Proteomes" id="UP000831181">
    <property type="component" value="Chromosome"/>
</dbReference>
<dbReference type="SUPFAM" id="SSF52540">
    <property type="entry name" value="P-loop containing nucleoside triphosphate hydrolases"/>
    <property type="match status" value="1"/>
</dbReference>
<evidence type="ECO:0000259" key="6">
    <source>
        <dbReference type="PROSITE" id="PS50052"/>
    </source>
</evidence>
<evidence type="ECO:0000313" key="8">
    <source>
        <dbReference type="Proteomes" id="UP000831181"/>
    </source>
</evidence>
<evidence type="ECO:0000256" key="2">
    <source>
        <dbReference type="ARBA" id="ARBA00005790"/>
    </source>
</evidence>
<dbReference type="AlphaFoldDB" id="A0A976RR80"/>
<dbReference type="SMART" id="SM00072">
    <property type="entry name" value="GuKc"/>
    <property type="match status" value="1"/>
</dbReference>
<dbReference type="GO" id="GO:0004385">
    <property type="term" value="F:GMP kinase activity"/>
    <property type="evidence" value="ECO:0007669"/>
    <property type="project" value="UniProtKB-EC"/>
</dbReference>
<dbReference type="EMBL" id="CP093361">
    <property type="protein sequence ID" value="UQS86304.1"/>
    <property type="molecule type" value="Genomic_DNA"/>
</dbReference>
<comment type="function">
    <text evidence="1">Essential for recycling GMP and indirectly, cGMP.</text>
</comment>
<keyword evidence="4 7" id="KW-0418">Kinase</keyword>
<dbReference type="PROSITE" id="PS50052">
    <property type="entry name" value="GUANYLATE_KINASE_2"/>
    <property type="match status" value="1"/>
</dbReference>